<organism evidence="1">
    <name type="scientific">bioreactor metagenome</name>
    <dbReference type="NCBI Taxonomy" id="1076179"/>
    <lineage>
        <taxon>unclassified sequences</taxon>
        <taxon>metagenomes</taxon>
        <taxon>ecological metagenomes</taxon>
    </lineage>
</organism>
<reference evidence="1" key="1">
    <citation type="submission" date="2019-08" db="EMBL/GenBank/DDBJ databases">
        <authorList>
            <person name="Kucharzyk K."/>
            <person name="Murdoch R.W."/>
            <person name="Higgins S."/>
            <person name="Loffler F."/>
        </authorList>
    </citation>
    <scope>NUCLEOTIDE SEQUENCE</scope>
</reference>
<gene>
    <name evidence="1" type="ORF">SDC9_178278</name>
</gene>
<dbReference type="SUPFAM" id="SSF63411">
    <property type="entry name" value="LuxS/MPP-like metallohydrolase"/>
    <property type="match status" value="1"/>
</dbReference>
<dbReference type="Gene3D" id="3.30.830.10">
    <property type="entry name" value="Metalloenzyme, LuxS/M16 peptidase-like"/>
    <property type="match status" value="1"/>
</dbReference>
<comment type="caution">
    <text evidence="1">The sequence shown here is derived from an EMBL/GenBank/DDBJ whole genome shotgun (WGS) entry which is preliminary data.</text>
</comment>
<dbReference type="GO" id="GO:0046872">
    <property type="term" value="F:metal ion binding"/>
    <property type="evidence" value="ECO:0007669"/>
    <property type="project" value="InterPro"/>
</dbReference>
<proteinExistence type="predicted"/>
<accession>A0A645GVW9</accession>
<protein>
    <submittedName>
        <fullName evidence="1">Uncharacterized protein</fullName>
    </submittedName>
</protein>
<dbReference type="AlphaFoldDB" id="A0A645GVW9"/>
<name>A0A645GVW9_9ZZZZ</name>
<dbReference type="EMBL" id="VSSQ01082068">
    <property type="protein sequence ID" value="MPN30807.1"/>
    <property type="molecule type" value="Genomic_DNA"/>
</dbReference>
<sequence length="147" mass="16410">MAYTSEYANKNVGRPAYFSASDLKKVLSGKNVSMRFSVDTYNEEISGKSNVKDLETAMQLLYLNFTGVRKDDVAYTSFANRTKGILANLGSNPMVAFSDSVISTLYQAHPLGRFITAKDMETANYDTMLKLYTERFANASNFTFTIV</sequence>
<dbReference type="InterPro" id="IPR011249">
    <property type="entry name" value="Metalloenz_LuxS/M16"/>
</dbReference>
<evidence type="ECO:0000313" key="1">
    <source>
        <dbReference type="EMBL" id="MPN30807.1"/>
    </source>
</evidence>